<gene>
    <name evidence="1" type="ORF">FH603_4089</name>
</gene>
<sequence length="71" mass="8401">MAAIRLIQKQENGQITFTVPDEMRNETIIIEFRLVQDEERTSLAEVSQQLFNQLPDTNPDFDWETLNVYEQ</sequence>
<name>A0ABR6WC84_9BACT</name>
<protein>
    <submittedName>
        <fullName evidence="1">Uncharacterized protein</fullName>
    </submittedName>
</protein>
<reference evidence="1 2" key="1">
    <citation type="submission" date="2019-06" db="EMBL/GenBank/DDBJ databases">
        <title>Spirosoma utsteinense sp. nov. isolated from Antarctic ice-free soils.</title>
        <authorList>
            <person name="Tahon G."/>
        </authorList>
    </citation>
    <scope>NUCLEOTIDE SEQUENCE [LARGE SCALE GENOMIC DNA]</scope>
    <source>
        <strain evidence="1 2">LMG 31447</strain>
    </source>
</reference>
<dbReference type="Proteomes" id="UP000700732">
    <property type="component" value="Unassembled WGS sequence"/>
</dbReference>
<dbReference type="EMBL" id="VFIA01000028">
    <property type="protein sequence ID" value="MBC3793570.1"/>
    <property type="molecule type" value="Genomic_DNA"/>
</dbReference>
<proteinExistence type="predicted"/>
<dbReference type="RefSeq" id="WP_186739434.1">
    <property type="nucleotide sequence ID" value="NZ_VFIA01000028.1"/>
</dbReference>
<comment type="caution">
    <text evidence="1">The sequence shown here is derived from an EMBL/GenBank/DDBJ whole genome shotgun (WGS) entry which is preliminary data.</text>
</comment>
<evidence type="ECO:0000313" key="2">
    <source>
        <dbReference type="Proteomes" id="UP000700732"/>
    </source>
</evidence>
<evidence type="ECO:0000313" key="1">
    <source>
        <dbReference type="EMBL" id="MBC3793570.1"/>
    </source>
</evidence>
<keyword evidence="2" id="KW-1185">Reference proteome</keyword>
<accession>A0ABR6WC84</accession>
<organism evidence="1 2">
    <name type="scientific">Spirosoma utsteinense</name>
    <dbReference type="NCBI Taxonomy" id="2585773"/>
    <lineage>
        <taxon>Bacteria</taxon>
        <taxon>Pseudomonadati</taxon>
        <taxon>Bacteroidota</taxon>
        <taxon>Cytophagia</taxon>
        <taxon>Cytophagales</taxon>
        <taxon>Cytophagaceae</taxon>
        <taxon>Spirosoma</taxon>
    </lineage>
</organism>